<dbReference type="Proteomes" id="UP001310594">
    <property type="component" value="Unassembled WGS sequence"/>
</dbReference>
<dbReference type="Gene3D" id="2.40.50.140">
    <property type="entry name" value="Nucleic acid-binding proteins"/>
    <property type="match status" value="1"/>
</dbReference>
<dbReference type="InterPro" id="IPR012340">
    <property type="entry name" value="NA-bd_OB-fold"/>
</dbReference>
<name>A0AAN7WHJ0_9PEZI</name>
<accession>A0AAN7WHJ0</accession>
<protein>
    <submittedName>
        <fullName evidence="1">Uncharacterized protein</fullName>
    </submittedName>
</protein>
<evidence type="ECO:0000313" key="1">
    <source>
        <dbReference type="EMBL" id="KAK5706066.1"/>
    </source>
</evidence>
<dbReference type="SUPFAM" id="SSF50249">
    <property type="entry name" value="Nucleic acid-binding proteins"/>
    <property type="match status" value="1"/>
</dbReference>
<dbReference type="EMBL" id="JAVRQU010000002">
    <property type="protein sequence ID" value="KAK5706066.1"/>
    <property type="molecule type" value="Genomic_DNA"/>
</dbReference>
<gene>
    <name evidence="1" type="ORF">LTR97_001052</name>
</gene>
<organism evidence="1 2">
    <name type="scientific">Elasticomyces elasticus</name>
    <dbReference type="NCBI Taxonomy" id="574655"/>
    <lineage>
        <taxon>Eukaryota</taxon>
        <taxon>Fungi</taxon>
        <taxon>Dikarya</taxon>
        <taxon>Ascomycota</taxon>
        <taxon>Pezizomycotina</taxon>
        <taxon>Dothideomycetes</taxon>
        <taxon>Dothideomycetidae</taxon>
        <taxon>Mycosphaerellales</taxon>
        <taxon>Teratosphaeriaceae</taxon>
        <taxon>Elasticomyces</taxon>
    </lineage>
</organism>
<reference evidence="1" key="1">
    <citation type="submission" date="2023-08" db="EMBL/GenBank/DDBJ databases">
        <title>Black Yeasts Isolated from many extreme environments.</title>
        <authorList>
            <person name="Coleine C."/>
            <person name="Stajich J.E."/>
            <person name="Selbmann L."/>
        </authorList>
    </citation>
    <scope>NUCLEOTIDE SEQUENCE</scope>
    <source>
        <strain evidence="1">CCFEE 5810</strain>
    </source>
</reference>
<proteinExistence type="predicted"/>
<sequence>MSSRVIFLVGAPLAEDLGGDLLTSFNTPVKRFLGHPSAPKATPTQLTQVQASAKWRAISMKNPAHDANVLDQDDVESIIRNHNDEDSTQQHLAFLEHSLALLNKLDSSQILAGGDYDDTTTFSSTFSLATTASESFNNTYCTLDPTEFSSTSPAKLGRSSTLQLRGEITDLKRLPSADHINRIQPQTMTINLLATIISVSPPRTITLRKRTGEMDLQELLLGDETRAGFSVTFWLTPTDSQTRQQRDQRDDMRAQLSELRSGDIVLMQNVALSAFKGVVYGQSLSRRFARNSTIVTVVDAGEVGQAGDGFGLPMGIRGKFGRVRKWGDDFVGRTGRTGVGVKRAVGIGRGGDGEVLPPDTQKGEEYG</sequence>
<dbReference type="AlphaFoldDB" id="A0AAN7WHJ0"/>
<comment type="caution">
    <text evidence="1">The sequence shown here is derived from an EMBL/GenBank/DDBJ whole genome shotgun (WGS) entry which is preliminary data.</text>
</comment>
<evidence type="ECO:0000313" key="2">
    <source>
        <dbReference type="Proteomes" id="UP001310594"/>
    </source>
</evidence>